<evidence type="ECO:0000313" key="4">
    <source>
        <dbReference type="Proteomes" id="UP000823388"/>
    </source>
</evidence>
<name>A0A8T0TWQ8_PANVG</name>
<feature type="domain" description="Neurobeachin alpha-solenoid region" evidence="2">
    <location>
        <begin position="558"/>
        <end position="876"/>
    </location>
</feature>
<evidence type="ECO:0000259" key="2">
    <source>
        <dbReference type="Pfam" id="PF20425"/>
    </source>
</evidence>
<sequence>MNIVWGVADLLRKAPPPPAPGGGAGSAPAGGLDDAPTPRVVFSDSPEEGVLSVLWKKYENAFDKVEKEKSLQIFILQFVETFRDWGPHTIEQLVGQELGSDATIAGCSCGHPSEVILILIQEISLITSTIVESGNSLQSPANLHSGQPTNLGLSTQILQILECLAILTRSLHNCRVFSYYGGVQKSTSLLKAAVAQLRNLNSLLAADDQSLDEEMGNTRLMLSILVCIITIISNFMKLETTTARIPHIVETTKHTPSKSHLAAVTSSSPDSTISDTVRHWQQKAIVLVMEASGVNWLVELLRVIQRLNLKEQWNDLSLHFITLCTLQSTVSGTRAQNHLRSIGGLEILLDGLGLPSSKFSVLKHSSISRNERGEILLLQIQYLQILCEAVFANVNNLHFLCENGRVHKFANCICWPAFMFKKFQQQKDNTMASHALDSVSGPICFLDITEWNDYSVKLSNALCSFILPSKDIDYWSDEIAVSQIAISIPSAYLEPSVRWIIRILMTVFLCIRACTSESALPNHIKIFAKTLQHYIIRMFKRVLISTPALLSAFREEGPECSALLDALEHCISDPSTVSTLLKSFRVILQLATEQTLASFESLDVITRVLKAACHQAQELRNFSNFLCSYVMITEDVSQCKSIEDRTENALMCTELALSLFTEYVTISIDGRILVLHNGDCIECLFDLFQEQNLRKHVLEQVLALFRLPSLSAQDHTAKLHLCSKYLENFARANEKEKVDSELLIDLLISMRVIIMMDHMYYQNLFRNGECFLHIVSLLNGNINEVTDDQLILNVLETLTLLLKGNNASKGAFRLLVGAGYQTLQSLILDFYKWSPSERLFDALLSMLVDCKFELNEKTTIKNEDAAVLLLNILQKRIASALWACDLTAVAQAIHYK</sequence>
<protein>
    <recommendedName>
        <fullName evidence="2">Neurobeachin alpha-solenoid region domain-containing protein</fullName>
    </recommendedName>
</protein>
<gene>
    <name evidence="3" type="ORF">PVAP13_4KG405700</name>
</gene>
<evidence type="ECO:0000313" key="3">
    <source>
        <dbReference type="EMBL" id="KAG2613695.1"/>
    </source>
</evidence>
<feature type="region of interest" description="Disordered" evidence="1">
    <location>
        <begin position="15"/>
        <end position="37"/>
    </location>
</feature>
<dbReference type="Pfam" id="PF20425">
    <property type="entry name" value="Neurobeachin"/>
    <property type="match status" value="1"/>
</dbReference>
<dbReference type="EMBL" id="CM029043">
    <property type="protein sequence ID" value="KAG2613695.1"/>
    <property type="molecule type" value="Genomic_DNA"/>
</dbReference>
<proteinExistence type="predicted"/>
<dbReference type="AlphaFoldDB" id="A0A8T0TWQ8"/>
<dbReference type="Proteomes" id="UP000823388">
    <property type="component" value="Chromosome 4K"/>
</dbReference>
<accession>A0A8T0TWQ8</accession>
<evidence type="ECO:0000256" key="1">
    <source>
        <dbReference type="SAM" id="MobiDB-lite"/>
    </source>
</evidence>
<organism evidence="3 4">
    <name type="scientific">Panicum virgatum</name>
    <name type="common">Blackwell switchgrass</name>
    <dbReference type="NCBI Taxonomy" id="38727"/>
    <lineage>
        <taxon>Eukaryota</taxon>
        <taxon>Viridiplantae</taxon>
        <taxon>Streptophyta</taxon>
        <taxon>Embryophyta</taxon>
        <taxon>Tracheophyta</taxon>
        <taxon>Spermatophyta</taxon>
        <taxon>Magnoliopsida</taxon>
        <taxon>Liliopsida</taxon>
        <taxon>Poales</taxon>
        <taxon>Poaceae</taxon>
        <taxon>PACMAD clade</taxon>
        <taxon>Panicoideae</taxon>
        <taxon>Panicodae</taxon>
        <taxon>Paniceae</taxon>
        <taxon>Panicinae</taxon>
        <taxon>Panicum</taxon>
        <taxon>Panicum sect. Hiantes</taxon>
    </lineage>
</organism>
<dbReference type="InterPro" id="IPR046852">
    <property type="entry name" value="Neurobeachin_a-sol"/>
</dbReference>
<keyword evidence="4" id="KW-1185">Reference proteome</keyword>
<reference evidence="3" key="1">
    <citation type="submission" date="2020-05" db="EMBL/GenBank/DDBJ databases">
        <title>WGS assembly of Panicum virgatum.</title>
        <authorList>
            <person name="Lovell J.T."/>
            <person name="Jenkins J."/>
            <person name="Shu S."/>
            <person name="Juenger T.E."/>
            <person name="Schmutz J."/>
        </authorList>
    </citation>
    <scope>NUCLEOTIDE SEQUENCE</scope>
    <source>
        <strain evidence="3">AP13</strain>
    </source>
</reference>
<comment type="caution">
    <text evidence="3">The sequence shown here is derived from an EMBL/GenBank/DDBJ whole genome shotgun (WGS) entry which is preliminary data.</text>
</comment>